<feature type="non-terminal residue" evidence="5">
    <location>
        <position position="1"/>
    </location>
</feature>
<evidence type="ECO:0000256" key="1">
    <source>
        <dbReference type="ARBA" id="ARBA00022664"/>
    </source>
</evidence>
<sequence length="594" mass="65617">SRRDAWDALQEESTTDIFAGGEHDSDSLDELGLTQPNNSLFNERPEFSDSDSDNQFPEFSFTLRPVGDDFFALNSQPTTPTTSTPSPSTPNPAMAANAPPGNGVAQFRVPRPWETNVPKFTSEDKDDLADFIENVEDIITLGGITNDDEKKRLLTSYLPATKRTVWRELPEYAAGQSYDAFKRAVMKVYPEVDEDRAGTLHELETLCAENQNIRHTQEGKLTRFGMRFRALVAKLTRAPSVILNKDACSRYLGSLEQGFADTLRTAINTRNLLKDDLRQAAAGQAAHGPNVLDRKEDPVQLDELIKLAERMAHTGGPDLGRGSTDLLEIKRSEKFPRVKIEERDVRLDDLEGQVSGLRDVVEVGQKQAKAAHDELMKAFHNSRSLAPPRDDAEQRANTQHSYGQERPYGRGNGGFGGGMGQRGNTSGGCYYCDDPDHFARDCVKKSSHIGKGWIVVEDGRQKLADGNQIPRGPGSAAVRVEEYWQRKGTAGQNMVEGFYGAAEDDLDLLRDEVKTLRVRLNQMGDPRAQLQPSFLANTQSPAAPSTVSSQAHPVTTPDVDALARAMYHVLNGQTPAQFVQTRNGGRRNNSESDF</sequence>
<dbReference type="InterPro" id="IPR036875">
    <property type="entry name" value="Znf_CCHC_sf"/>
</dbReference>
<feature type="region of interest" description="Disordered" evidence="3">
    <location>
        <begin position="1"/>
        <end position="57"/>
    </location>
</feature>
<feature type="compositionally biased region" description="Polar residues" evidence="3">
    <location>
        <begin position="573"/>
        <end position="587"/>
    </location>
</feature>
<keyword evidence="2" id="KW-0863">Zinc-finger</keyword>
<reference evidence="5" key="1">
    <citation type="submission" date="2014-09" db="EMBL/GenBank/DDBJ databases">
        <title>Genome sequence of the luminous mushroom Mycena chlorophos for searching fungal bioluminescence genes.</title>
        <authorList>
            <person name="Tanaka Y."/>
            <person name="Kasuga D."/>
            <person name="Oba Y."/>
            <person name="Hase S."/>
            <person name="Sato K."/>
            <person name="Oba Y."/>
            <person name="Sakakibara Y."/>
        </authorList>
    </citation>
    <scope>NUCLEOTIDE SEQUENCE</scope>
</reference>
<protein>
    <recommendedName>
        <fullName evidence="4">CCHC-type domain-containing protein</fullName>
    </recommendedName>
</protein>
<dbReference type="Proteomes" id="UP000815677">
    <property type="component" value="Unassembled WGS sequence"/>
</dbReference>
<dbReference type="InterPro" id="IPR001878">
    <property type="entry name" value="Znf_CCHC"/>
</dbReference>
<name>A0ABQ0KWK5_MYCCL</name>
<organism evidence="5 6">
    <name type="scientific">Mycena chlorophos</name>
    <name type="common">Agaric fungus</name>
    <name type="synonym">Agaricus chlorophos</name>
    <dbReference type="NCBI Taxonomy" id="658473"/>
    <lineage>
        <taxon>Eukaryota</taxon>
        <taxon>Fungi</taxon>
        <taxon>Dikarya</taxon>
        <taxon>Basidiomycota</taxon>
        <taxon>Agaricomycotina</taxon>
        <taxon>Agaricomycetes</taxon>
        <taxon>Agaricomycetidae</taxon>
        <taxon>Agaricales</taxon>
        <taxon>Marasmiineae</taxon>
        <taxon>Mycenaceae</taxon>
        <taxon>Mycena</taxon>
    </lineage>
</organism>
<proteinExistence type="predicted"/>
<dbReference type="EMBL" id="DF838532">
    <property type="protein sequence ID" value="GAT43062.1"/>
    <property type="molecule type" value="Genomic_DNA"/>
</dbReference>
<feature type="domain" description="CCHC-type" evidence="4">
    <location>
        <begin position="429"/>
        <end position="442"/>
    </location>
</feature>
<feature type="region of interest" description="Disordered" evidence="3">
    <location>
        <begin position="70"/>
        <end position="96"/>
    </location>
</feature>
<accession>A0ABQ0KWK5</accession>
<evidence type="ECO:0000313" key="6">
    <source>
        <dbReference type="Proteomes" id="UP000815677"/>
    </source>
</evidence>
<feature type="compositionally biased region" description="Low complexity" evidence="3">
    <location>
        <begin position="74"/>
        <end position="96"/>
    </location>
</feature>
<dbReference type="PROSITE" id="PS50158">
    <property type="entry name" value="ZF_CCHC"/>
    <property type="match status" value="1"/>
</dbReference>
<dbReference type="SUPFAM" id="SSF57756">
    <property type="entry name" value="Retrovirus zinc finger-like domains"/>
    <property type="match status" value="1"/>
</dbReference>
<feature type="region of interest" description="Disordered" evidence="3">
    <location>
        <begin position="382"/>
        <end position="419"/>
    </location>
</feature>
<keyword evidence="1" id="KW-0507">mRNA processing</keyword>
<keyword evidence="2" id="KW-0862">Zinc</keyword>
<evidence type="ECO:0000259" key="4">
    <source>
        <dbReference type="PROSITE" id="PS50158"/>
    </source>
</evidence>
<feature type="region of interest" description="Disordered" evidence="3">
    <location>
        <begin position="573"/>
        <end position="594"/>
    </location>
</feature>
<evidence type="ECO:0000256" key="2">
    <source>
        <dbReference type="PROSITE-ProRule" id="PRU00047"/>
    </source>
</evidence>
<keyword evidence="6" id="KW-1185">Reference proteome</keyword>
<evidence type="ECO:0000313" key="5">
    <source>
        <dbReference type="EMBL" id="GAT43062.1"/>
    </source>
</evidence>
<gene>
    <name evidence="5" type="ORF">MCHLO_00755</name>
</gene>
<keyword evidence="2" id="KW-0479">Metal-binding</keyword>
<feature type="compositionally biased region" description="Gly residues" evidence="3">
    <location>
        <begin position="410"/>
        <end position="419"/>
    </location>
</feature>
<evidence type="ECO:0000256" key="3">
    <source>
        <dbReference type="SAM" id="MobiDB-lite"/>
    </source>
</evidence>